<dbReference type="PROSITE" id="PS50977">
    <property type="entry name" value="HTH_TETR_2"/>
    <property type="match status" value="1"/>
</dbReference>
<dbReference type="AlphaFoldDB" id="A0A511YW19"/>
<feature type="DNA-binding region" description="H-T-H motif" evidence="2">
    <location>
        <begin position="103"/>
        <end position="122"/>
    </location>
</feature>
<feature type="region of interest" description="Disordered" evidence="3">
    <location>
        <begin position="1"/>
        <end position="37"/>
    </location>
</feature>
<dbReference type="InterPro" id="IPR050109">
    <property type="entry name" value="HTH-type_TetR-like_transc_reg"/>
</dbReference>
<dbReference type="PRINTS" id="PR00455">
    <property type="entry name" value="HTHTETR"/>
</dbReference>
<proteinExistence type="predicted"/>
<evidence type="ECO:0000313" key="6">
    <source>
        <dbReference type="Proteomes" id="UP000321484"/>
    </source>
</evidence>
<comment type="caution">
    <text evidence="5">The sequence shown here is derived from an EMBL/GenBank/DDBJ whole genome shotgun (WGS) entry which is preliminary data.</text>
</comment>
<dbReference type="PANTHER" id="PTHR30055:SF209">
    <property type="entry name" value="POSSIBLE TRANSCRIPTIONAL REGULATORY PROTEIN (PROBABLY TETR-FAMILY)"/>
    <property type="match status" value="1"/>
</dbReference>
<reference evidence="5 6" key="1">
    <citation type="submission" date="2019-07" db="EMBL/GenBank/DDBJ databases">
        <title>Whole genome shotgun sequence of Actinotalea fermentans NBRC 105374.</title>
        <authorList>
            <person name="Hosoyama A."/>
            <person name="Uohara A."/>
            <person name="Ohji S."/>
            <person name="Ichikawa N."/>
        </authorList>
    </citation>
    <scope>NUCLEOTIDE SEQUENCE [LARGE SCALE GENOMIC DNA]</scope>
    <source>
        <strain evidence="5 6">NBRC 105374</strain>
    </source>
</reference>
<protein>
    <recommendedName>
        <fullName evidence="4">HTH tetR-type domain-containing protein</fullName>
    </recommendedName>
</protein>
<dbReference type="InterPro" id="IPR009057">
    <property type="entry name" value="Homeodomain-like_sf"/>
</dbReference>
<dbReference type="SUPFAM" id="SSF46689">
    <property type="entry name" value="Homeodomain-like"/>
    <property type="match status" value="1"/>
</dbReference>
<accession>A0A511YW19</accession>
<feature type="domain" description="HTH tetR-type" evidence="4">
    <location>
        <begin position="80"/>
        <end position="140"/>
    </location>
</feature>
<dbReference type="Pfam" id="PF00440">
    <property type="entry name" value="TetR_N"/>
    <property type="match status" value="1"/>
</dbReference>
<evidence type="ECO:0000313" key="5">
    <source>
        <dbReference type="EMBL" id="GEN79392.1"/>
    </source>
</evidence>
<dbReference type="EMBL" id="BJYK01000001">
    <property type="protein sequence ID" value="GEN79392.1"/>
    <property type="molecule type" value="Genomic_DNA"/>
</dbReference>
<keyword evidence="6" id="KW-1185">Reference proteome</keyword>
<name>A0A511YW19_9CELL</name>
<dbReference type="Proteomes" id="UP000321484">
    <property type="component" value="Unassembled WGS sequence"/>
</dbReference>
<evidence type="ECO:0000256" key="2">
    <source>
        <dbReference type="PROSITE-ProRule" id="PRU00335"/>
    </source>
</evidence>
<organism evidence="5 6">
    <name type="scientific">Actinotalea fermentans</name>
    <dbReference type="NCBI Taxonomy" id="43671"/>
    <lineage>
        <taxon>Bacteria</taxon>
        <taxon>Bacillati</taxon>
        <taxon>Actinomycetota</taxon>
        <taxon>Actinomycetes</taxon>
        <taxon>Micrococcales</taxon>
        <taxon>Cellulomonadaceae</taxon>
        <taxon>Actinotalea</taxon>
    </lineage>
</organism>
<evidence type="ECO:0000256" key="1">
    <source>
        <dbReference type="ARBA" id="ARBA00023125"/>
    </source>
</evidence>
<dbReference type="PANTHER" id="PTHR30055">
    <property type="entry name" value="HTH-TYPE TRANSCRIPTIONAL REGULATOR RUTR"/>
    <property type="match status" value="1"/>
</dbReference>
<gene>
    <name evidence="5" type="ORF">AFE02nite_11260</name>
</gene>
<dbReference type="Gene3D" id="1.10.357.10">
    <property type="entry name" value="Tetracycline Repressor, domain 2"/>
    <property type="match status" value="1"/>
</dbReference>
<keyword evidence="1 2" id="KW-0238">DNA-binding</keyword>
<dbReference type="GO" id="GO:0003700">
    <property type="term" value="F:DNA-binding transcription factor activity"/>
    <property type="evidence" value="ECO:0007669"/>
    <property type="project" value="TreeGrafter"/>
</dbReference>
<evidence type="ECO:0000259" key="4">
    <source>
        <dbReference type="PROSITE" id="PS50977"/>
    </source>
</evidence>
<dbReference type="GO" id="GO:0000976">
    <property type="term" value="F:transcription cis-regulatory region binding"/>
    <property type="evidence" value="ECO:0007669"/>
    <property type="project" value="TreeGrafter"/>
</dbReference>
<dbReference type="InterPro" id="IPR001647">
    <property type="entry name" value="HTH_TetR"/>
</dbReference>
<sequence length="259" mass="27423">MAGLGEPPRDDAAEIAGRAGQQQLHGSSWDPDENRTRVRYVIERNGLQSGSQDPAPEGALLPVVQVGRPADVPRGRADAARNRARVLDAAQALFAERGVQAVTMDDVARAAGVGKGTLYRGFGDRAGLAMALLDDRARAFQAAVLDGPAPLGPGAPADDRLVAFVLAYFRFQADHLELVLESEAGRGPGARLAKGSYRFWRQHVAWLLQEAGAPHAGTRAEVLLGALAADQVRHWLVVVGRPADAVAAELAAVARSLLR</sequence>
<evidence type="ECO:0000256" key="3">
    <source>
        <dbReference type="SAM" id="MobiDB-lite"/>
    </source>
</evidence>